<reference evidence="2 3" key="1">
    <citation type="submission" date="2019-07" db="EMBL/GenBank/DDBJ databases">
        <title>Genomic Encyclopedia of Archaeal and Bacterial Type Strains, Phase II (KMG-II): from individual species to whole genera.</title>
        <authorList>
            <person name="Goeker M."/>
        </authorList>
    </citation>
    <scope>NUCLEOTIDE SEQUENCE [LARGE SCALE GENOMIC DNA]</scope>
    <source>
        <strain evidence="2 3">DSM 17527</strain>
    </source>
</reference>
<name>A0A5S5BX04_9FLAO</name>
<gene>
    <name evidence="2" type="ORF">BD809_11116</name>
</gene>
<dbReference type="OrthoDB" id="1014491at2"/>
<evidence type="ECO:0000256" key="1">
    <source>
        <dbReference type="SAM" id="SignalP"/>
    </source>
</evidence>
<sequence length="264" mass="29264">MQFKRILITSIVLTTLYFSANAQDTSSADNLVTDRPDQTESALTVPKNHLQIETGAVYESNGDDNFREKSFTYNTTLLRYGILDNMELRLGWDFTEVETEINQREISNVLSGFSPLSIGAKIEIADEDSWKPQMAILTHLYLPFTASNDFKPETTGVDLFMLFSHTLSNKSSVSYNLGASWGDDSPEATYKYTLAYGYGLTDTIGLYAEVYGGLPEKNKANHFWDAGLTYLISPAIQLDATVGTSFTEGQNLLLSGGISIRLPN</sequence>
<dbReference type="AlphaFoldDB" id="A0A5S5BX04"/>
<feature type="chain" id="PRO_5024448002" evidence="1">
    <location>
        <begin position="23"/>
        <end position="264"/>
    </location>
</feature>
<dbReference type="Pfam" id="PF13557">
    <property type="entry name" value="Phenol_MetA_deg"/>
    <property type="match status" value="1"/>
</dbReference>
<dbReference type="RefSeq" id="WP_148783557.1">
    <property type="nucleotide sequence ID" value="NZ_VNHU01000011.1"/>
</dbReference>
<comment type="caution">
    <text evidence="2">The sequence shown here is derived from an EMBL/GenBank/DDBJ whole genome shotgun (WGS) entry which is preliminary data.</text>
</comment>
<feature type="signal peptide" evidence="1">
    <location>
        <begin position="1"/>
        <end position="22"/>
    </location>
</feature>
<evidence type="ECO:0000313" key="2">
    <source>
        <dbReference type="EMBL" id="TYP70848.1"/>
    </source>
</evidence>
<proteinExistence type="predicted"/>
<evidence type="ECO:0000313" key="3">
    <source>
        <dbReference type="Proteomes" id="UP000324376"/>
    </source>
</evidence>
<dbReference type="Proteomes" id="UP000324376">
    <property type="component" value="Unassembled WGS sequence"/>
</dbReference>
<dbReference type="EMBL" id="VNHU01000011">
    <property type="protein sequence ID" value="TYP70848.1"/>
    <property type="molecule type" value="Genomic_DNA"/>
</dbReference>
<protein>
    <submittedName>
        <fullName evidence="2">Outer membrane putative beta-barrel porin/alpha-amylase</fullName>
    </submittedName>
</protein>
<keyword evidence="1" id="KW-0732">Signal</keyword>
<accession>A0A5S5BX04</accession>
<dbReference type="InterPro" id="IPR025737">
    <property type="entry name" value="FApF"/>
</dbReference>
<keyword evidence="3" id="KW-1185">Reference proteome</keyword>
<organism evidence="2 3">
    <name type="scientific">Aquimarina intermedia</name>
    <dbReference type="NCBI Taxonomy" id="350814"/>
    <lineage>
        <taxon>Bacteria</taxon>
        <taxon>Pseudomonadati</taxon>
        <taxon>Bacteroidota</taxon>
        <taxon>Flavobacteriia</taxon>
        <taxon>Flavobacteriales</taxon>
        <taxon>Flavobacteriaceae</taxon>
        <taxon>Aquimarina</taxon>
    </lineage>
</organism>
<dbReference type="SUPFAM" id="SSF56935">
    <property type="entry name" value="Porins"/>
    <property type="match status" value="1"/>
</dbReference>